<dbReference type="PROSITE" id="PS51898">
    <property type="entry name" value="TYR_RECOMBINASE"/>
    <property type="match status" value="1"/>
</dbReference>
<comment type="similarity">
    <text evidence="9">Belongs to the 'phage' integrase family. XerC subfamily.</text>
</comment>
<keyword evidence="7 9" id="KW-0233">DNA recombination</keyword>
<evidence type="ECO:0000256" key="2">
    <source>
        <dbReference type="ARBA" id="ARBA00022490"/>
    </source>
</evidence>
<comment type="caution">
    <text evidence="12">The sequence shown here is derived from an EMBL/GenBank/DDBJ whole genome shotgun (WGS) entry which is preliminary data.</text>
</comment>
<dbReference type="InterPro" id="IPR004107">
    <property type="entry name" value="Integrase_SAM-like_N"/>
</dbReference>
<keyword evidence="5 9" id="KW-0229">DNA integration</keyword>
<dbReference type="Pfam" id="PF00589">
    <property type="entry name" value="Phage_integrase"/>
    <property type="match status" value="1"/>
</dbReference>
<evidence type="ECO:0000313" key="12">
    <source>
        <dbReference type="EMBL" id="MBY4798040.1"/>
    </source>
</evidence>
<dbReference type="InterPro" id="IPR044068">
    <property type="entry name" value="CB"/>
</dbReference>
<comment type="subunit">
    <text evidence="9">Forms a cyclic heterotetrameric complex composed of two molecules of XerC and two molecules of XerD.</text>
</comment>
<dbReference type="InterPro" id="IPR013762">
    <property type="entry name" value="Integrase-like_cat_sf"/>
</dbReference>
<accession>A0ABS7MLR2</accession>
<proteinExistence type="inferred from homology"/>
<keyword evidence="3 9" id="KW-0132">Cell division</keyword>
<dbReference type="PANTHER" id="PTHR30349">
    <property type="entry name" value="PHAGE INTEGRASE-RELATED"/>
    <property type="match status" value="1"/>
</dbReference>
<feature type="active site" evidence="9">
    <location>
        <position position="150"/>
    </location>
</feature>
<dbReference type="NCBIfam" id="NF001399">
    <property type="entry name" value="PRK00283.1"/>
    <property type="match status" value="1"/>
</dbReference>
<feature type="domain" description="Core-binding (CB)" evidence="11">
    <location>
        <begin position="4"/>
        <end position="89"/>
    </location>
</feature>
<evidence type="ECO:0000256" key="3">
    <source>
        <dbReference type="ARBA" id="ARBA00022618"/>
    </source>
</evidence>
<dbReference type="EMBL" id="JAIMFO010000007">
    <property type="protein sequence ID" value="MBY4798040.1"/>
    <property type="molecule type" value="Genomic_DNA"/>
</dbReference>
<evidence type="ECO:0000256" key="5">
    <source>
        <dbReference type="ARBA" id="ARBA00022908"/>
    </source>
</evidence>
<evidence type="ECO:0000259" key="11">
    <source>
        <dbReference type="PROSITE" id="PS51900"/>
    </source>
</evidence>
<evidence type="ECO:0000256" key="8">
    <source>
        <dbReference type="ARBA" id="ARBA00023306"/>
    </source>
</evidence>
<gene>
    <name evidence="9" type="primary">xerC</name>
    <name evidence="12" type="ORF">K6V98_06745</name>
</gene>
<comment type="function">
    <text evidence="9">Site-specific tyrosine recombinase, which acts by catalyzing the cutting and rejoining of the recombining DNA molecules. The XerC-XerD complex is essential to convert dimers of the bacterial chromosome into monomers to permit their segregation at cell division. It also contributes to the segregational stability of plasmids.</text>
</comment>
<organism evidence="12 13">
    <name type="scientific">Collinsella ureilytica</name>
    <dbReference type="NCBI Taxonomy" id="2869515"/>
    <lineage>
        <taxon>Bacteria</taxon>
        <taxon>Bacillati</taxon>
        <taxon>Actinomycetota</taxon>
        <taxon>Coriobacteriia</taxon>
        <taxon>Coriobacteriales</taxon>
        <taxon>Coriobacteriaceae</taxon>
        <taxon>Collinsella</taxon>
    </lineage>
</organism>
<dbReference type="Gene3D" id="1.10.150.130">
    <property type="match status" value="1"/>
</dbReference>
<dbReference type="PROSITE" id="PS51900">
    <property type="entry name" value="CB"/>
    <property type="match status" value="1"/>
</dbReference>
<feature type="active site" evidence="9">
    <location>
        <position position="250"/>
    </location>
</feature>
<dbReference type="PANTHER" id="PTHR30349:SF81">
    <property type="entry name" value="TYROSINE RECOMBINASE XERC"/>
    <property type="match status" value="1"/>
</dbReference>
<dbReference type="CDD" id="cd00798">
    <property type="entry name" value="INT_XerDC_C"/>
    <property type="match status" value="1"/>
</dbReference>
<keyword evidence="6 9" id="KW-0238">DNA-binding</keyword>
<dbReference type="InterPro" id="IPR011010">
    <property type="entry name" value="DNA_brk_join_enz"/>
</dbReference>
<comment type="subcellular location">
    <subcellularLocation>
        <location evidence="1 9">Cytoplasm</location>
    </subcellularLocation>
</comment>
<feature type="active site" evidence="9">
    <location>
        <position position="174"/>
    </location>
</feature>
<feature type="domain" description="Tyr recombinase" evidence="10">
    <location>
        <begin position="110"/>
        <end position="298"/>
    </location>
</feature>
<dbReference type="InterPro" id="IPR002104">
    <property type="entry name" value="Integrase_catalytic"/>
</dbReference>
<feature type="active site" evidence="9">
    <location>
        <position position="253"/>
    </location>
</feature>
<dbReference type="Pfam" id="PF02899">
    <property type="entry name" value="Phage_int_SAM_1"/>
    <property type="match status" value="1"/>
</dbReference>
<dbReference type="InterPro" id="IPR010998">
    <property type="entry name" value="Integrase_recombinase_N"/>
</dbReference>
<feature type="active site" description="O-(3'-phospho-DNA)-tyrosine intermediate" evidence="9">
    <location>
        <position position="285"/>
    </location>
</feature>
<reference evidence="12 13" key="1">
    <citation type="submission" date="2021-08" db="EMBL/GenBank/DDBJ databases">
        <title>Collinsella faecalis sp. nov. isolated from swine faeces.</title>
        <authorList>
            <person name="Oh B.S."/>
            <person name="Lee J.H."/>
        </authorList>
    </citation>
    <scope>NUCLEOTIDE SEQUENCE [LARGE SCALE GENOMIC DNA]</scope>
    <source>
        <strain evidence="12 13">AGMB00827</strain>
    </source>
</reference>
<evidence type="ECO:0000256" key="9">
    <source>
        <dbReference type="HAMAP-Rule" id="MF_01808"/>
    </source>
</evidence>
<evidence type="ECO:0000256" key="1">
    <source>
        <dbReference type="ARBA" id="ARBA00004496"/>
    </source>
</evidence>
<evidence type="ECO:0000259" key="10">
    <source>
        <dbReference type="PROSITE" id="PS51898"/>
    </source>
</evidence>
<dbReference type="Gene3D" id="1.10.443.10">
    <property type="entry name" value="Intergrase catalytic core"/>
    <property type="match status" value="1"/>
</dbReference>
<name>A0ABS7MLR2_9ACTN</name>
<keyword evidence="4 9" id="KW-0159">Chromosome partition</keyword>
<evidence type="ECO:0000313" key="13">
    <source>
        <dbReference type="Proteomes" id="UP000700908"/>
    </source>
</evidence>
<dbReference type="InterPro" id="IPR023009">
    <property type="entry name" value="Tyrosine_recombinase_XerC/XerD"/>
</dbReference>
<evidence type="ECO:0000256" key="4">
    <source>
        <dbReference type="ARBA" id="ARBA00022829"/>
    </source>
</evidence>
<evidence type="ECO:0000256" key="6">
    <source>
        <dbReference type="ARBA" id="ARBA00023125"/>
    </source>
</evidence>
<dbReference type="InterPro" id="IPR050090">
    <property type="entry name" value="Tyrosine_recombinase_XerCD"/>
</dbReference>
<dbReference type="RefSeq" id="WP_222199750.1">
    <property type="nucleotide sequence ID" value="NZ_JAIMFO010000007.1"/>
</dbReference>
<keyword evidence="8 9" id="KW-0131">Cell cycle</keyword>
<keyword evidence="13" id="KW-1185">Reference proteome</keyword>
<dbReference type="Proteomes" id="UP000700908">
    <property type="component" value="Unassembled WGS sequence"/>
</dbReference>
<evidence type="ECO:0000256" key="7">
    <source>
        <dbReference type="ARBA" id="ARBA00023172"/>
    </source>
</evidence>
<protein>
    <recommendedName>
        <fullName evidence="9">Tyrosine recombinase XerC</fullName>
    </recommendedName>
</protein>
<keyword evidence="2 9" id="KW-0963">Cytoplasm</keyword>
<feature type="active site" evidence="9">
    <location>
        <position position="276"/>
    </location>
</feature>
<sequence>MSRNRFVDAVDDFISYLSLARIASPETVRAYSSHIEQFIAWLDLKDLDGLEVPPRELRSYLANLSQAGLAPKSIAAHLSSMRSLYRWLVIEDIIQNDPTAALMAPKLPKTLPHTLTATQMDRFLKTPDTSRPDGLRDACFLEFLYASGARISEAANLTIDSFSPGYKTARLHGKGDKERIVPLHRSARLLMEDYLLEARPELLAKARLPQMHERAVFISTRGRPMTADALRSRFRRLRIEAGVPAGITPHAMRHTFATDLLAGGADLRSVQELLGHASLSTTQLYTHLTPERLQDALIQAHPRAETSQGKHLE</sequence>
<dbReference type="SUPFAM" id="SSF56349">
    <property type="entry name" value="DNA breaking-rejoining enzymes"/>
    <property type="match status" value="1"/>
</dbReference>
<dbReference type="HAMAP" id="MF_01808">
    <property type="entry name" value="Recomb_XerC_XerD"/>
    <property type="match status" value="1"/>
</dbReference>